<sequence>MADDIFGLAEEMIRRNGGGASMQEYRDHSHRHAVILARAVQDQQAKIKRLRELLQELRAVVLGECPQLLNEDSDGDAQLSMEIDAALASQIEKENKPC</sequence>
<name>A0A0F9PGX0_9ZZZZ</name>
<comment type="caution">
    <text evidence="1">The sequence shown here is derived from an EMBL/GenBank/DDBJ whole genome shotgun (WGS) entry which is preliminary data.</text>
</comment>
<evidence type="ECO:0000313" key="1">
    <source>
        <dbReference type="EMBL" id="KKN23752.1"/>
    </source>
</evidence>
<gene>
    <name evidence="1" type="ORF">LCGC14_0901860</name>
</gene>
<proteinExistence type="predicted"/>
<accession>A0A0F9PGX0</accession>
<reference evidence="1" key="1">
    <citation type="journal article" date="2015" name="Nature">
        <title>Complex archaea that bridge the gap between prokaryotes and eukaryotes.</title>
        <authorList>
            <person name="Spang A."/>
            <person name="Saw J.H."/>
            <person name="Jorgensen S.L."/>
            <person name="Zaremba-Niedzwiedzka K."/>
            <person name="Martijn J."/>
            <person name="Lind A.E."/>
            <person name="van Eijk R."/>
            <person name="Schleper C."/>
            <person name="Guy L."/>
            <person name="Ettema T.J."/>
        </authorList>
    </citation>
    <scope>NUCLEOTIDE SEQUENCE</scope>
</reference>
<organism evidence="1">
    <name type="scientific">marine sediment metagenome</name>
    <dbReference type="NCBI Taxonomy" id="412755"/>
    <lineage>
        <taxon>unclassified sequences</taxon>
        <taxon>metagenomes</taxon>
        <taxon>ecological metagenomes</taxon>
    </lineage>
</organism>
<dbReference type="EMBL" id="LAZR01002943">
    <property type="protein sequence ID" value="KKN23752.1"/>
    <property type="molecule type" value="Genomic_DNA"/>
</dbReference>
<dbReference type="AlphaFoldDB" id="A0A0F9PGX0"/>
<protein>
    <submittedName>
        <fullName evidence="1">Uncharacterized protein</fullName>
    </submittedName>
</protein>